<feature type="transmembrane region" description="Helical" evidence="10">
    <location>
        <begin position="341"/>
        <end position="362"/>
    </location>
</feature>
<keyword evidence="10" id="KW-0813">Transport</keyword>
<feature type="transmembrane region" description="Helical" evidence="10">
    <location>
        <begin position="765"/>
        <end position="789"/>
    </location>
</feature>
<comment type="caution">
    <text evidence="13">The sequence shown here is derived from an EMBL/GenBank/DDBJ whole genome shotgun (WGS) entry which is preliminary data.</text>
</comment>
<dbReference type="OrthoDB" id="116380at2759"/>
<keyword evidence="10" id="KW-0406">Ion transport</keyword>
<dbReference type="InterPro" id="IPR059000">
    <property type="entry name" value="ATPase_P-type_domA"/>
</dbReference>
<dbReference type="NCBIfam" id="TIGR01647">
    <property type="entry name" value="ATPase-IIIA_H"/>
    <property type="match status" value="1"/>
</dbReference>
<dbReference type="SFLD" id="SFLDG00002">
    <property type="entry name" value="C1.7:_P-type_atpase_like"/>
    <property type="match status" value="1"/>
</dbReference>
<evidence type="ECO:0000313" key="13">
    <source>
        <dbReference type="EMBL" id="OGE50396.1"/>
    </source>
</evidence>
<dbReference type="InterPro" id="IPR008250">
    <property type="entry name" value="ATPase_P-typ_transduc_dom_A_sf"/>
</dbReference>
<keyword evidence="4 10" id="KW-0812">Transmembrane</keyword>
<feature type="transmembrane region" description="Helical" evidence="10">
    <location>
        <begin position="918"/>
        <end position="936"/>
    </location>
</feature>
<feature type="compositionally biased region" description="Acidic residues" evidence="11">
    <location>
        <begin position="255"/>
        <end position="267"/>
    </location>
</feature>
<feature type="region of interest" description="Disordered" evidence="11">
    <location>
        <begin position="246"/>
        <end position="272"/>
    </location>
</feature>
<dbReference type="SUPFAM" id="SSF81653">
    <property type="entry name" value="Calcium ATPase, transduction domain A"/>
    <property type="match status" value="2"/>
</dbReference>
<dbReference type="Pfam" id="PF00702">
    <property type="entry name" value="Hydrolase"/>
    <property type="match status" value="1"/>
</dbReference>
<keyword evidence="14" id="KW-1185">Reference proteome</keyword>
<keyword evidence="5 10" id="KW-0547">Nucleotide-binding</keyword>
<dbReference type="SUPFAM" id="SSF81665">
    <property type="entry name" value="Calcium ATPase, transmembrane domain M"/>
    <property type="match status" value="1"/>
</dbReference>
<evidence type="ECO:0000256" key="10">
    <source>
        <dbReference type="RuleBase" id="RU362083"/>
    </source>
</evidence>
<dbReference type="Pfam" id="PF00690">
    <property type="entry name" value="Cation_ATPase_N"/>
    <property type="match status" value="1"/>
</dbReference>
<keyword evidence="8 10" id="KW-1133">Transmembrane helix</keyword>
<protein>
    <recommendedName>
        <fullName evidence="10">Plasma membrane ATPase</fullName>
        <ecNumber evidence="10">7.1.2.1</ecNumber>
    </recommendedName>
</protein>
<dbReference type="GO" id="GO:0005524">
    <property type="term" value="F:ATP binding"/>
    <property type="evidence" value="ECO:0007669"/>
    <property type="project" value="UniProtKB-UniRule"/>
</dbReference>
<dbReference type="InterPro" id="IPR023214">
    <property type="entry name" value="HAD_sf"/>
</dbReference>
<comment type="subcellular location">
    <subcellularLocation>
        <location evidence="10">Cell membrane</location>
        <topology evidence="10">Multi-pass membrane protein</topology>
    </subcellularLocation>
    <subcellularLocation>
        <location evidence="2">Membrane</location>
        <topology evidence="2">Multi-pass membrane protein</topology>
    </subcellularLocation>
</comment>
<evidence type="ECO:0000256" key="6">
    <source>
        <dbReference type="ARBA" id="ARBA00022840"/>
    </source>
</evidence>
<name>A0A1F5LBF1_PENAI</name>
<dbReference type="EC" id="7.1.2.1" evidence="10"/>
<sequence>MSSRTKGNVGNVGDESARRRSSVVSYKKDAKLDEYESLVTFMSDYREDGTGDKEEGKVVENRVWYAPWKKRKFRWKFVGAGQEYPEEWGFTNIHQGLSDSDVEARRRTAGFNELTAKKTNQFRKVLNYFQGPILYVMEIALLLAAGLSDWVDFGVIIGILALNATVGWYQEKQAEDVVASLKADIAMRSTVVRNGQEIDTEARELVPGDVIIIEEAETVPADAKVVCDYEEKDQGWDRYQRLREEGKLGRKQDSQGEEEEEEDEENNDYPVLSCDHSAITGESLAVDRFAGDDVFYTTGCKRGKAYGIVQATGPKTFVGRTAAMVQGTSGKGHFQIVMDSIGTSLLVLVMAWLLAMWIGGFFRNLPIASPGEQTLLYYTLSLLIIGVPVGLPVVTTTTLAVGAAYLAKKKAIVQKLTAIESLAGVDILCSDKTGTLTANQLSIREPYVAEGIDINWMFAVAALASSHNVRSLDPIDKVTILSVNQYPKAKEILQQGWKTESFTPFDPVSKRIVSVVSLNGEKYTCTKGAPKAVLQLAQCSEATARLYREKATEFAHRGFRSLGVAVQKEGGEWSLLGMMPMFDPPREDTASTIAEAQNLGIKVKMLTGDATAIAKETCKMLALGTRVYNSERLISGGLNGAMAGELLERADGFAEVFPEHKYQVVDMLQERGHLTAMTGDGVNDAPSLKKADCGIAVEGASEAAQSASDIVFLEPGLSTIIDSIKVARQIFQRMKAYIQYRIALCIHLEIYLVTTMIIINESIRTELVVFLALFADLATVAVAYDNASYERRPVEWQLPKIWVISVILGILLALGTWVIRGTMFLPNGGFIQNWGSIQEIVFLEVALTENWLIFVTRGGAIWPSLPLVTAIAGVDALATCFCLFGWFSNRDMITDPFDKYIPLETANGWTNVVDVVRLWAYCIGVEIVIALVYFALNKWKWLDDLGRTKRSKGDVAIGTVLSHLSTLSLEFEKDQVGHGRIWLGQSKEEEELD</sequence>
<dbReference type="PROSITE" id="PS00154">
    <property type="entry name" value="ATPASE_E1_E2"/>
    <property type="match status" value="1"/>
</dbReference>
<dbReference type="RefSeq" id="XP_022485844.1">
    <property type="nucleotide sequence ID" value="XM_022634342.1"/>
</dbReference>
<dbReference type="SUPFAM" id="SSF56784">
    <property type="entry name" value="HAD-like"/>
    <property type="match status" value="1"/>
</dbReference>
<dbReference type="InterPro" id="IPR023298">
    <property type="entry name" value="ATPase_P-typ_TM_dom_sf"/>
</dbReference>
<dbReference type="GO" id="GO:0120029">
    <property type="term" value="P:proton export across plasma membrane"/>
    <property type="evidence" value="ECO:0007669"/>
    <property type="project" value="UniProtKB-UniRule"/>
</dbReference>
<keyword evidence="9 10" id="KW-0472">Membrane</keyword>
<keyword evidence="6 10" id="KW-0067">ATP-binding</keyword>
<dbReference type="PRINTS" id="PR00119">
    <property type="entry name" value="CATATPASE"/>
</dbReference>
<dbReference type="Gene3D" id="1.20.1110.10">
    <property type="entry name" value="Calcium-transporting ATPase, transmembrane domain"/>
    <property type="match status" value="1"/>
</dbReference>
<dbReference type="InterPro" id="IPR023299">
    <property type="entry name" value="ATPase_P-typ_cyto_dom_N"/>
</dbReference>
<dbReference type="PANTHER" id="PTHR42861">
    <property type="entry name" value="CALCIUM-TRANSPORTING ATPASE"/>
    <property type="match status" value="1"/>
</dbReference>
<dbReference type="InterPro" id="IPR018303">
    <property type="entry name" value="ATPase_P-typ_P_site"/>
</dbReference>
<accession>A0A1F5LBF1</accession>
<dbReference type="NCBIfam" id="TIGR01494">
    <property type="entry name" value="ATPase_P-type"/>
    <property type="match status" value="2"/>
</dbReference>
<dbReference type="GeneID" id="34579076"/>
<feature type="region of interest" description="Disordered" evidence="11">
    <location>
        <begin position="1"/>
        <end position="25"/>
    </location>
</feature>
<dbReference type="FunFam" id="3.40.1110.10:FF:000005">
    <property type="entry name" value="Plasma membrane ATPase"/>
    <property type="match status" value="1"/>
</dbReference>
<dbReference type="Gene3D" id="2.70.150.10">
    <property type="entry name" value="Calcium-transporting ATPase, cytoplasmic transduction domain A"/>
    <property type="match status" value="1"/>
</dbReference>
<feature type="transmembrane region" description="Helical" evidence="10">
    <location>
        <begin position="125"/>
        <end position="144"/>
    </location>
</feature>
<dbReference type="PRINTS" id="PR00120">
    <property type="entry name" value="HATPASE"/>
</dbReference>
<dbReference type="GO" id="GO:0008553">
    <property type="term" value="F:P-type proton-exporting transporter activity"/>
    <property type="evidence" value="ECO:0007669"/>
    <property type="project" value="UniProtKB-UniRule"/>
</dbReference>
<comment type="similarity">
    <text evidence="3 10">Belongs to the cation transport ATPase (P-type) (TC 3.A.3) family. Type IIIA subfamily.</text>
</comment>
<dbReference type="Pfam" id="PF00122">
    <property type="entry name" value="E1-E2_ATPase"/>
    <property type="match status" value="2"/>
</dbReference>
<dbReference type="InterPro" id="IPR044492">
    <property type="entry name" value="P_typ_ATPase_HD_dom"/>
</dbReference>
<keyword evidence="7 10" id="KW-1278">Translocase</keyword>
<feature type="transmembrane region" description="Helical" evidence="10">
    <location>
        <begin position="382"/>
        <end position="407"/>
    </location>
</feature>
<evidence type="ECO:0000256" key="8">
    <source>
        <dbReference type="ARBA" id="ARBA00022989"/>
    </source>
</evidence>
<evidence type="ECO:0000256" key="3">
    <source>
        <dbReference type="ARBA" id="ARBA00008804"/>
    </source>
</evidence>
<feature type="transmembrane region" description="Helical" evidence="10">
    <location>
        <begin position="801"/>
        <end position="819"/>
    </location>
</feature>
<dbReference type="InterPro" id="IPR001757">
    <property type="entry name" value="P_typ_ATPase"/>
</dbReference>
<dbReference type="Gene3D" id="3.40.1110.10">
    <property type="entry name" value="Calcium-transporting ATPase, cytoplasmic domain N"/>
    <property type="match status" value="1"/>
</dbReference>
<dbReference type="Proteomes" id="UP000177622">
    <property type="component" value="Unassembled WGS sequence"/>
</dbReference>
<dbReference type="InterPro" id="IPR036412">
    <property type="entry name" value="HAD-like_sf"/>
</dbReference>
<keyword evidence="10" id="KW-0460">Magnesium</keyword>
<dbReference type="SFLD" id="SFLDS00003">
    <property type="entry name" value="Haloacid_Dehalogenase"/>
    <property type="match status" value="1"/>
</dbReference>
<evidence type="ECO:0000256" key="11">
    <source>
        <dbReference type="SAM" id="MobiDB-lite"/>
    </source>
</evidence>
<dbReference type="SFLD" id="SFLDF00027">
    <property type="entry name" value="p-type_atpase"/>
    <property type="match status" value="1"/>
</dbReference>
<proteinExistence type="inferred from homology"/>
<dbReference type="EMBL" id="LXJU01000017">
    <property type="protein sequence ID" value="OGE50396.1"/>
    <property type="molecule type" value="Genomic_DNA"/>
</dbReference>
<dbReference type="STRING" id="1835702.A0A1F5LBF1"/>
<comment type="catalytic activity">
    <reaction evidence="10">
        <text>ATP + H2O + H(+)(in) = ADP + phosphate + 2 H(+)(out)</text>
        <dbReference type="Rhea" id="RHEA:20852"/>
        <dbReference type="ChEBI" id="CHEBI:15377"/>
        <dbReference type="ChEBI" id="CHEBI:15378"/>
        <dbReference type="ChEBI" id="CHEBI:30616"/>
        <dbReference type="ChEBI" id="CHEBI:43474"/>
        <dbReference type="ChEBI" id="CHEBI:456216"/>
        <dbReference type="EC" id="7.1.2.1"/>
    </reaction>
</comment>
<organism evidence="13 14">
    <name type="scientific">Penicillium arizonense</name>
    <dbReference type="NCBI Taxonomy" id="1835702"/>
    <lineage>
        <taxon>Eukaryota</taxon>
        <taxon>Fungi</taxon>
        <taxon>Dikarya</taxon>
        <taxon>Ascomycota</taxon>
        <taxon>Pezizomycotina</taxon>
        <taxon>Eurotiomycetes</taxon>
        <taxon>Eurotiomycetidae</taxon>
        <taxon>Eurotiales</taxon>
        <taxon>Aspergillaceae</taxon>
        <taxon>Penicillium</taxon>
    </lineage>
</organism>
<evidence type="ECO:0000256" key="7">
    <source>
        <dbReference type="ARBA" id="ARBA00022967"/>
    </source>
</evidence>
<feature type="transmembrane region" description="Helical" evidence="10">
    <location>
        <begin position="150"/>
        <end position="169"/>
    </location>
</feature>
<dbReference type="InterPro" id="IPR006534">
    <property type="entry name" value="P-type_ATPase_IIIA"/>
</dbReference>
<gene>
    <name evidence="13" type="ORF">PENARI_c017G06359</name>
</gene>
<dbReference type="GO" id="GO:0016887">
    <property type="term" value="F:ATP hydrolysis activity"/>
    <property type="evidence" value="ECO:0007669"/>
    <property type="project" value="InterPro"/>
</dbReference>
<evidence type="ECO:0000256" key="5">
    <source>
        <dbReference type="ARBA" id="ARBA00022741"/>
    </source>
</evidence>
<evidence type="ECO:0000256" key="9">
    <source>
        <dbReference type="ARBA" id="ARBA00023136"/>
    </source>
</evidence>
<comment type="function">
    <text evidence="1">The plasma membrane ATPase of plants and fungi is a hydrogen ion pump. The proton gradient it generates drives the active transport of nutrients by H(+)-symport. The resulting external acidification and/or internal alkinization may mediate growth responses.</text>
</comment>
<dbReference type="Gene3D" id="3.40.50.1000">
    <property type="entry name" value="HAD superfamily/HAD-like"/>
    <property type="match status" value="1"/>
</dbReference>
<dbReference type="FunFam" id="3.40.50.1000:FF:000008">
    <property type="entry name" value="Plasma membrane ATPase"/>
    <property type="match status" value="1"/>
</dbReference>
<evidence type="ECO:0000256" key="2">
    <source>
        <dbReference type="ARBA" id="ARBA00004141"/>
    </source>
</evidence>
<dbReference type="SMART" id="SM00831">
    <property type="entry name" value="Cation_ATPase_N"/>
    <property type="match status" value="1"/>
</dbReference>
<dbReference type="GO" id="GO:0005886">
    <property type="term" value="C:plasma membrane"/>
    <property type="evidence" value="ECO:0007669"/>
    <property type="project" value="UniProtKB-SubCell"/>
</dbReference>
<evidence type="ECO:0000313" key="14">
    <source>
        <dbReference type="Proteomes" id="UP000177622"/>
    </source>
</evidence>
<feature type="transmembrane region" description="Helical" evidence="10">
    <location>
        <begin position="865"/>
        <end position="887"/>
    </location>
</feature>
<reference evidence="13 14" key="1">
    <citation type="journal article" date="2016" name="Sci. Rep.">
        <title>Penicillium arizonense, a new, genome sequenced fungal species, reveals a high chemical diversity in secreted metabolites.</title>
        <authorList>
            <person name="Grijseels S."/>
            <person name="Nielsen J.C."/>
            <person name="Randelovic M."/>
            <person name="Nielsen J."/>
            <person name="Nielsen K.F."/>
            <person name="Workman M."/>
            <person name="Frisvad J.C."/>
        </authorList>
    </citation>
    <scope>NUCLEOTIDE SEQUENCE [LARGE SCALE GENOMIC DNA]</scope>
    <source>
        <strain evidence="13 14">CBS 141311</strain>
    </source>
</reference>
<feature type="domain" description="Cation-transporting P-type ATPase N-terminal" evidence="12">
    <location>
        <begin position="86"/>
        <end position="149"/>
    </location>
</feature>
<evidence type="ECO:0000256" key="1">
    <source>
        <dbReference type="ARBA" id="ARBA00003417"/>
    </source>
</evidence>
<evidence type="ECO:0000256" key="4">
    <source>
        <dbReference type="ARBA" id="ARBA00022692"/>
    </source>
</evidence>
<dbReference type="InterPro" id="IPR004014">
    <property type="entry name" value="ATPase_P-typ_cation-transptr_N"/>
</dbReference>
<evidence type="ECO:0000259" key="12">
    <source>
        <dbReference type="SMART" id="SM00831"/>
    </source>
</evidence>
<keyword evidence="10" id="KW-0375">Hydrogen ion transport</keyword>
<dbReference type="AlphaFoldDB" id="A0A1F5LBF1"/>
<feature type="transmembrane region" description="Helical" evidence="10">
    <location>
        <begin position="738"/>
        <end position="759"/>
    </location>
</feature>